<dbReference type="Proteomes" id="UP001610335">
    <property type="component" value="Unassembled WGS sequence"/>
</dbReference>
<gene>
    <name evidence="2" type="ORF">BDW59DRAFT_143856</name>
</gene>
<organism evidence="2 3">
    <name type="scientific">Aspergillus cavernicola</name>
    <dbReference type="NCBI Taxonomy" id="176166"/>
    <lineage>
        <taxon>Eukaryota</taxon>
        <taxon>Fungi</taxon>
        <taxon>Dikarya</taxon>
        <taxon>Ascomycota</taxon>
        <taxon>Pezizomycotina</taxon>
        <taxon>Eurotiomycetes</taxon>
        <taxon>Eurotiomycetidae</taxon>
        <taxon>Eurotiales</taxon>
        <taxon>Aspergillaceae</taxon>
        <taxon>Aspergillus</taxon>
        <taxon>Aspergillus subgen. Nidulantes</taxon>
    </lineage>
</organism>
<evidence type="ECO:0008006" key="4">
    <source>
        <dbReference type="Google" id="ProtNLM"/>
    </source>
</evidence>
<feature type="transmembrane region" description="Helical" evidence="1">
    <location>
        <begin position="70"/>
        <end position="92"/>
    </location>
</feature>
<protein>
    <recommendedName>
        <fullName evidence="4">TLC domain-containing protein</fullName>
    </recommendedName>
</protein>
<keyword evidence="1" id="KW-0812">Transmembrane</keyword>
<evidence type="ECO:0000313" key="3">
    <source>
        <dbReference type="Proteomes" id="UP001610335"/>
    </source>
</evidence>
<proteinExistence type="predicted"/>
<keyword evidence="3" id="KW-1185">Reference proteome</keyword>
<evidence type="ECO:0000313" key="2">
    <source>
        <dbReference type="EMBL" id="KAL2827815.1"/>
    </source>
</evidence>
<name>A0ABR4IJ74_9EURO</name>
<reference evidence="2 3" key="1">
    <citation type="submission" date="2024-07" db="EMBL/GenBank/DDBJ databases">
        <title>Section-level genome sequencing and comparative genomics of Aspergillus sections Usti and Cavernicolus.</title>
        <authorList>
            <consortium name="Lawrence Berkeley National Laboratory"/>
            <person name="Nybo J.L."/>
            <person name="Vesth T.C."/>
            <person name="Theobald S."/>
            <person name="Frisvad J.C."/>
            <person name="Larsen T.O."/>
            <person name="Kjaerboelling I."/>
            <person name="Rothschild-Mancinelli K."/>
            <person name="Lyhne E.K."/>
            <person name="Kogle M.E."/>
            <person name="Barry K."/>
            <person name="Clum A."/>
            <person name="Na H."/>
            <person name="Ledsgaard L."/>
            <person name="Lin J."/>
            <person name="Lipzen A."/>
            <person name="Kuo A."/>
            <person name="Riley R."/>
            <person name="Mondo S."/>
            <person name="LaButti K."/>
            <person name="Haridas S."/>
            <person name="Pangalinan J."/>
            <person name="Salamov A.A."/>
            <person name="Simmons B.A."/>
            <person name="Magnuson J.K."/>
            <person name="Chen J."/>
            <person name="Drula E."/>
            <person name="Henrissat B."/>
            <person name="Wiebenga A."/>
            <person name="Lubbers R.J."/>
            <person name="Gomes A.C."/>
            <person name="Makela M.R."/>
            <person name="Stajich J."/>
            <person name="Grigoriev I.V."/>
            <person name="Mortensen U.H."/>
            <person name="De vries R.P."/>
            <person name="Baker S.E."/>
            <person name="Andersen M.R."/>
        </authorList>
    </citation>
    <scope>NUCLEOTIDE SEQUENCE [LARGE SCALE GENOMIC DNA]</scope>
    <source>
        <strain evidence="2 3">CBS 600.67</strain>
    </source>
</reference>
<comment type="caution">
    <text evidence="2">The sequence shown here is derived from an EMBL/GenBank/DDBJ whole genome shotgun (WGS) entry which is preliminary data.</text>
</comment>
<sequence length="169" mass="19406">MASSHSGTDDTFLHWLIHSSWHWVLFMVYTAWFENSLPQAAAAHQNRIHVTSWLERKGSLHSAKDARNQLIIHIVLLALEPIQGYWILTSWYRTFLPVYSMRVPDEYIWSERVAKYLCTFLLPAGLVGWSVVGIILVVWTWMHVCELWTWAPGQMGRASGGDKPGRGGE</sequence>
<keyword evidence="1" id="KW-0472">Membrane</keyword>
<keyword evidence="1" id="KW-1133">Transmembrane helix</keyword>
<feature type="transmembrane region" description="Helical" evidence="1">
    <location>
        <begin position="113"/>
        <end position="142"/>
    </location>
</feature>
<dbReference type="EMBL" id="JBFXLS010000023">
    <property type="protein sequence ID" value="KAL2827815.1"/>
    <property type="molecule type" value="Genomic_DNA"/>
</dbReference>
<accession>A0ABR4IJ74</accession>
<evidence type="ECO:0000256" key="1">
    <source>
        <dbReference type="SAM" id="Phobius"/>
    </source>
</evidence>
<feature type="transmembrane region" description="Helical" evidence="1">
    <location>
        <begin position="12"/>
        <end position="32"/>
    </location>
</feature>